<accession>A0A3S1B6M6</accession>
<evidence type="ECO:0000313" key="2">
    <source>
        <dbReference type="Proteomes" id="UP000271974"/>
    </source>
</evidence>
<keyword evidence="2" id="KW-1185">Reference proteome</keyword>
<evidence type="ECO:0000313" key="1">
    <source>
        <dbReference type="EMBL" id="RUS77324.1"/>
    </source>
</evidence>
<name>A0A3S1B6M6_ELYCH</name>
<feature type="non-terminal residue" evidence="1">
    <location>
        <position position="1"/>
    </location>
</feature>
<proteinExistence type="predicted"/>
<dbReference type="EMBL" id="RQTK01000590">
    <property type="protein sequence ID" value="RUS77324.1"/>
    <property type="molecule type" value="Genomic_DNA"/>
</dbReference>
<sequence>LVCVENETHPLQCPMRNVLDLVCVENETHPLQRPMRSVLVSYLQLEPVSLYGDDLHHGDLLDELLGPLGDQVHVLAVPAGTLQVQPNKNGFVLTGRSSLGDVICMRILGHGGVESGLVQGPAVLAASGLHQRREVRLWDVQAGQPD</sequence>
<comment type="caution">
    <text evidence="1">The sequence shown here is derived from an EMBL/GenBank/DDBJ whole genome shotgun (WGS) entry which is preliminary data.</text>
</comment>
<protein>
    <submittedName>
        <fullName evidence="1">Uncharacterized protein</fullName>
    </submittedName>
</protein>
<dbReference type="AlphaFoldDB" id="A0A3S1B6M6"/>
<reference evidence="1 2" key="1">
    <citation type="submission" date="2019-01" db="EMBL/GenBank/DDBJ databases">
        <title>A draft genome assembly of the solar-powered sea slug Elysia chlorotica.</title>
        <authorList>
            <person name="Cai H."/>
            <person name="Li Q."/>
            <person name="Fang X."/>
            <person name="Li J."/>
            <person name="Curtis N.E."/>
            <person name="Altenburger A."/>
            <person name="Shibata T."/>
            <person name="Feng M."/>
            <person name="Maeda T."/>
            <person name="Schwartz J.A."/>
            <person name="Shigenobu S."/>
            <person name="Lundholm N."/>
            <person name="Nishiyama T."/>
            <person name="Yang H."/>
            <person name="Hasebe M."/>
            <person name="Li S."/>
            <person name="Pierce S.K."/>
            <person name="Wang J."/>
        </authorList>
    </citation>
    <scope>NUCLEOTIDE SEQUENCE [LARGE SCALE GENOMIC DNA]</scope>
    <source>
        <strain evidence="1">EC2010</strain>
        <tissue evidence="1">Whole organism of an adult</tissue>
    </source>
</reference>
<organism evidence="1 2">
    <name type="scientific">Elysia chlorotica</name>
    <name type="common">Eastern emerald elysia</name>
    <name type="synonym">Sea slug</name>
    <dbReference type="NCBI Taxonomy" id="188477"/>
    <lineage>
        <taxon>Eukaryota</taxon>
        <taxon>Metazoa</taxon>
        <taxon>Spiralia</taxon>
        <taxon>Lophotrochozoa</taxon>
        <taxon>Mollusca</taxon>
        <taxon>Gastropoda</taxon>
        <taxon>Heterobranchia</taxon>
        <taxon>Euthyneura</taxon>
        <taxon>Panpulmonata</taxon>
        <taxon>Sacoglossa</taxon>
        <taxon>Placobranchoidea</taxon>
        <taxon>Plakobranchidae</taxon>
        <taxon>Elysia</taxon>
    </lineage>
</organism>
<feature type="non-terminal residue" evidence="1">
    <location>
        <position position="146"/>
    </location>
</feature>
<gene>
    <name evidence="1" type="ORF">EGW08_014921</name>
</gene>
<dbReference type="Proteomes" id="UP000271974">
    <property type="component" value="Unassembled WGS sequence"/>
</dbReference>